<gene>
    <name evidence="2" type="ORF">EB796_002423</name>
</gene>
<evidence type="ECO:0000259" key="1">
    <source>
        <dbReference type="SMART" id="SM00992"/>
    </source>
</evidence>
<feature type="domain" description="Hemimethylated DNA-binding" evidence="1">
    <location>
        <begin position="135"/>
        <end position="234"/>
    </location>
</feature>
<accession>A0A7J7KM81</accession>
<evidence type="ECO:0000313" key="2">
    <source>
        <dbReference type="EMBL" id="KAF6039270.1"/>
    </source>
</evidence>
<dbReference type="EMBL" id="VXIV02000287">
    <property type="protein sequence ID" value="KAF6039270.1"/>
    <property type="molecule type" value="Genomic_DNA"/>
</dbReference>
<dbReference type="InterPro" id="IPR011722">
    <property type="entry name" value="Hemimethylated_DNA-bd_dom"/>
</dbReference>
<dbReference type="SMART" id="SM00992">
    <property type="entry name" value="YccV-like"/>
    <property type="match status" value="1"/>
</dbReference>
<dbReference type="GO" id="GO:0003677">
    <property type="term" value="F:DNA binding"/>
    <property type="evidence" value="ECO:0007669"/>
    <property type="project" value="InterPro"/>
</dbReference>
<dbReference type="Gene3D" id="2.30.30.390">
    <property type="entry name" value="Hemimethylated DNA-binding domain"/>
    <property type="match status" value="1"/>
</dbReference>
<dbReference type="NCBIfam" id="TIGR02097">
    <property type="entry name" value="yccV"/>
    <property type="match status" value="1"/>
</dbReference>
<dbReference type="Proteomes" id="UP000593567">
    <property type="component" value="Unassembled WGS sequence"/>
</dbReference>
<dbReference type="InterPro" id="IPR036623">
    <property type="entry name" value="Hemimethylated_DNA-bd_sf"/>
</dbReference>
<dbReference type="PANTHER" id="PTHR48439">
    <property type="entry name" value="HEMIMETHYLATED DNA-BINDING DOMAIN-CONTAINING PROTEIN"/>
    <property type="match status" value="1"/>
</dbReference>
<dbReference type="OrthoDB" id="28868at2759"/>
<reference evidence="2" key="1">
    <citation type="submission" date="2020-06" db="EMBL/GenBank/DDBJ databases">
        <title>Draft genome of Bugula neritina, a colonial animal packing powerful symbionts and potential medicines.</title>
        <authorList>
            <person name="Rayko M."/>
        </authorList>
    </citation>
    <scope>NUCLEOTIDE SEQUENCE [LARGE SCALE GENOMIC DNA]</scope>
    <source>
        <strain evidence="2">Kwan_BN1</strain>
    </source>
</reference>
<evidence type="ECO:0000313" key="3">
    <source>
        <dbReference type="Proteomes" id="UP000593567"/>
    </source>
</evidence>
<dbReference type="SUPFAM" id="SSF141255">
    <property type="entry name" value="YccV-like"/>
    <property type="match status" value="1"/>
</dbReference>
<comment type="caution">
    <text evidence="2">The sequence shown here is derived from an EMBL/GenBank/DDBJ whole genome shotgun (WGS) entry which is preliminary data.</text>
</comment>
<keyword evidence="3" id="KW-1185">Reference proteome</keyword>
<protein>
    <recommendedName>
        <fullName evidence="1">Hemimethylated DNA-binding domain-containing protein</fullName>
    </recommendedName>
</protein>
<organism evidence="2 3">
    <name type="scientific">Bugula neritina</name>
    <name type="common">Brown bryozoan</name>
    <name type="synonym">Sertularia neritina</name>
    <dbReference type="NCBI Taxonomy" id="10212"/>
    <lineage>
        <taxon>Eukaryota</taxon>
        <taxon>Metazoa</taxon>
        <taxon>Spiralia</taxon>
        <taxon>Lophotrochozoa</taxon>
        <taxon>Bryozoa</taxon>
        <taxon>Gymnolaemata</taxon>
        <taxon>Cheilostomatida</taxon>
        <taxon>Flustrina</taxon>
        <taxon>Buguloidea</taxon>
        <taxon>Bugulidae</taxon>
        <taxon>Bugula</taxon>
    </lineage>
</organism>
<dbReference type="InterPro" id="IPR053189">
    <property type="entry name" value="Clp_protease_adapter_ClpF"/>
</dbReference>
<dbReference type="AlphaFoldDB" id="A0A7J7KM81"/>
<name>A0A7J7KM81_BUGNE</name>
<sequence>MYFFSVLSCEMPEQDGRMDWRGALQLSLLLMAVPAQYYIMQYFPASQEQSQGALINLINQVQQVKKELFSLPAWQQWCIRIINTLANTYTTHIWVSDRPITGNTGESPAVEVIIHQDPEGFYANSHIVRSPRPANVKFKVGQVIVHKRWSYKGVIIGWDTEAKASLDWLEKNHPEDKTHWRTQPNYAILVDSRDRAGAQLTYIPQENILLASSGSTVKHPLLMDFFDGYDGVSRCLPYTPTNPSLPYTPTNPCFSYTPANFCLSYTPTNPCLSYTPANPCFSYTPANPCFSYTPTNPSLSPILLQTPVSPTLLQTPVSPTLLPIFISPTLLQTPVSPTLLQTPLSPRLLPISISPTLLPTPVSPTLLPTSALK</sequence>
<dbReference type="PANTHER" id="PTHR48439:SF1">
    <property type="entry name" value="HEMIMETHYLATED DNA-BINDING DOMAIN-CONTAINING PROTEIN"/>
    <property type="match status" value="1"/>
</dbReference>
<dbReference type="Pfam" id="PF08755">
    <property type="entry name" value="YccV-like"/>
    <property type="match status" value="1"/>
</dbReference>
<proteinExistence type="predicted"/>